<comment type="caution">
    <text evidence="1">The sequence shown here is derived from an EMBL/GenBank/DDBJ whole genome shotgun (WGS) entry which is preliminary data.</text>
</comment>
<accession>A0AAD9HHE6</accession>
<reference evidence="1" key="1">
    <citation type="submission" date="2021-06" db="EMBL/GenBank/DDBJ databases">
        <title>Comparative genomics, transcriptomics and evolutionary studies reveal genomic signatures of adaptation to plant cell wall in hemibiotrophic fungi.</title>
        <authorList>
            <consortium name="DOE Joint Genome Institute"/>
            <person name="Baroncelli R."/>
            <person name="Diaz J.F."/>
            <person name="Benocci T."/>
            <person name="Peng M."/>
            <person name="Battaglia E."/>
            <person name="Haridas S."/>
            <person name="Andreopoulos W."/>
            <person name="Labutti K."/>
            <person name="Pangilinan J."/>
            <person name="Floch G.L."/>
            <person name="Makela M.R."/>
            <person name="Henrissat B."/>
            <person name="Grigoriev I.V."/>
            <person name="Crouch J.A."/>
            <person name="De Vries R.P."/>
            <person name="Sukno S.A."/>
            <person name="Thon M.R."/>
        </authorList>
    </citation>
    <scope>NUCLEOTIDE SEQUENCE</scope>
    <source>
        <strain evidence="1">MAFF235873</strain>
    </source>
</reference>
<dbReference type="Proteomes" id="UP001232148">
    <property type="component" value="Unassembled WGS sequence"/>
</dbReference>
<evidence type="ECO:0000313" key="1">
    <source>
        <dbReference type="EMBL" id="KAK2028042.1"/>
    </source>
</evidence>
<evidence type="ECO:0000313" key="2">
    <source>
        <dbReference type="Proteomes" id="UP001232148"/>
    </source>
</evidence>
<sequence>MSLQLPSYLVGPDATYLPTYLPTDSLSRTDGCLLPVRPSNHRGLPPVCIPIHPPDGRVLGTGRHRPFPITACLLLHCPYTDASRRDRTHGPSRRPSPSRLSLYAVAMRLQMDGCRRRPSCTHPLDLFLLATFQCCNMPPSQDPPTDGTHLLDKSR</sequence>
<name>A0AAD9HHE6_9PEZI</name>
<keyword evidence="2" id="KW-1185">Reference proteome</keyword>
<protein>
    <submittedName>
        <fullName evidence="1">Uncharacterized protein</fullName>
    </submittedName>
</protein>
<dbReference type="EMBL" id="MU842884">
    <property type="protein sequence ID" value="KAK2028042.1"/>
    <property type="molecule type" value="Genomic_DNA"/>
</dbReference>
<dbReference type="AlphaFoldDB" id="A0AAD9HHE6"/>
<gene>
    <name evidence="1" type="ORF">LX32DRAFT_412343</name>
</gene>
<organism evidence="1 2">
    <name type="scientific">Colletotrichum zoysiae</name>
    <dbReference type="NCBI Taxonomy" id="1216348"/>
    <lineage>
        <taxon>Eukaryota</taxon>
        <taxon>Fungi</taxon>
        <taxon>Dikarya</taxon>
        <taxon>Ascomycota</taxon>
        <taxon>Pezizomycotina</taxon>
        <taxon>Sordariomycetes</taxon>
        <taxon>Hypocreomycetidae</taxon>
        <taxon>Glomerellales</taxon>
        <taxon>Glomerellaceae</taxon>
        <taxon>Colletotrichum</taxon>
        <taxon>Colletotrichum graminicola species complex</taxon>
    </lineage>
</organism>
<proteinExistence type="predicted"/>